<accession>A0A1M4Y2X8</accession>
<dbReference type="Proteomes" id="UP000184295">
    <property type="component" value="Unassembled WGS sequence"/>
</dbReference>
<dbReference type="AlphaFoldDB" id="A0A1M4Y2X8"/>
<dbReference type="EMBL" id="FQUL01000052">
    <property type="protein sequence ID" value="SHE99923.1"/>
    <property type="molecule type" value="Genomic_DNA"/>
</dbReference>
<organism evidence="1 2">
    <name type="scientific">Ferrithrix thermotolerans DSM 19514</name>
    <dbReference type="NCBI Taxonomy" id="1121881"/>
    <lineage>
        <taxon>Bacteria</taxon>
        <taxon>Bacillati</taxon>
        <taxon>Actinomycetota</taxon>
        <taxon>Acidimicrobiia</taxon>
        <taxon>Acidimicrobiales</taxon>
        <taxon>Acidimicrobiaceae</taxon>
        <taxon>Ferrithrix</taxon>
    </lineage>
</organism>
<keyword evidence="2" id="KW-1185">Reference proteome</keyword>
<sequence>MKNALFRSAWVASTCDPESKAYYAQKRAQGKRHNAAIICLARRRCDMIYSMLKSETFYRSKIALSA</sequence>
<protein>
    <recommendedName>
        <fullName evidence="3">Transposase IS116/IS110/IS902 family protein</fullName>
    </recommendedName>
</protein>
<dbReference type="InterPro" id="IPR047650">
    <property type="entry name" value="Transpos_IS110"/>
</dbReference>
<proteinExistence type="predicted"/>
<reference evidence="2" key="1">
    <citation type="submission" date="2016-11" db="EMBL/GenBank/DDBJ databases">
        <authorList>
            <person name="Varghese N."/>
            <person name="Submissions S."/>
        </authorList>
    </citation>
    <scope>NUCLEOTIDE SEQUENCE [LARGE SCALE GENOMIC DNA]</scope>
    <source>
        <strain evidence="2">DSM 19514</strain>
    </source>
</reference>
<dbReference type="PANTHER" id="PTHR33055">
    <property type="entry name" value="TRANSPOSASE FOR INSERTION SEQUENCE ELEMENT IS1111A"/>
    <property type="match status" value="1"/>
</dbReference>
<dbReference type="PANTHER" id="PTHR33055:SF3">
    <property type="entry name" value="PUTATIVE TRANSPOSASE FOR IS117-RELATED"/>
    <property type="match status" value="1"/>
</dbReference>
<name>A0A1M4Y2X8_9ACTN</name>
<evidence type="ECO:0008006" key="3">
    <source>
        <dbReference type="Google" id="ProtNLM"/>
    </source>
</evidence>
<dbReference type="STRING" id="1121881.SAMN02745225_02215"/>
<evidence type="ECO:0000313" key="2">
    <source>
        <dbReference type="Proteomes" id="UP000184295"/>
    </source>
</evidence>
<evidence type="ECO:0000313" key="1">
    <source>
        <dbReference type="EMBL" id="SHE99923.1"/>
    </source>
</evidence>
<gene>
    <name evidence="1" type="ORF">SAMN02745225_02215</name>
</gene>